<proteinExistence type="predicted"/>
<dbReference type="EMBL" id="JACGCI010000225">
    <property type="protein sequence ID" value="KAF6741652.1"/>
    <property type="molecule type" value="Genomic_DNA"/>
</dbReference>
<evidence type="ECO:0000313" key="2">
    <source>
        <dbReference type="Proteomes" id="UP000521943"/>
    </source>
</evidence>
<evidence type="ECO:0000313" key="1">
    <source>
        <dbReference type="EMBL" id="KAF6741652.1"/>
    </source>
</evidence>
<sequence length="113" mass="12449">MVHSALLVVAVPAPLMNHRLSPLLTTGNRYRGPFQCPSASSYASYRTFLGLDEYFPTRVYSNGRHPKTDSPLLGISTWPCSRVSSSFSGERDTPATLFHSTTAGIVGLDRYLR</sequence>
<comment type="caution">
    <text evidence="1">The sequence shown here is derived from an EMBL/GenBank/DDBJ whole genome shotgun (WGS) entry which is preliminary data.</text>
</comment>
<dbReference type="Proteomes" id="UP000521943">
    <property type="component" value="Unassembled WGS sequence"/>
</dbReference>
<reference evidence="1 2" key="1">
    <citation type="submission" date="2020-07" db="EMBL/GenBank/DDBJ databases">
        <title>Comparative genomics of pyrophilous fungi reveals a link between fire events and developmental genes.</title>
        <authorList>
            <consortium name="DOE Joint Genome Institute"/>
            <person name="Steindorff A.S."/>
            <person name="Carver A."/>
            <person name="Calhoun S."/>
            <person name="Stillman K."/>
            <person name="Liu H."/>
            <person name="Lipzen A."/>
            <person name="Pangilinan J."/>
            <person name="Labutti K."/>
            <person name="Bruns T.D."/>
            <person name="Grigoriev I.V."/>
        </authorList>
    </citation>
    <scope>NUCLEOTIDE SEQUENCE [LARGE SCALE GENOMIC DNA]</scope>
    <source>
        <strain evidence="1 2">CBS 144469</strain>
    </source>
</reference>
<name>A0A8H6H8U7_9AGAR</name>
<keyword evidence="2" id="KW-1185">Reference proteome</keyword>
<dbReference type="AlphaFoldDB" id="A0A8H6H8U7"/>
<gene>
    <name evidence="1" type="ORF">DFP72DRAFT_243184</name>
</gene>
<accession>A0A8H6H8U7</accession>
<organism evidence="1 2">
    <name type="scientific">Ephemerocybe angulata</name>
    <dbReference type="NCBI Taxonomy" id="980116"/>
    <lineage>
        <taxon>Eukaryota</taxon>
        <taxon>Fungi</taxon>
        <taxon>Dikarya</taxon>
        <taxon>Basidiomycota</taxon>
        <taxon>Agaricomycotina</taxon>
        <taxon>Agaricomycetes</taxon>
        <taxon>Agaricomycetidae</taxon>
        <taxon>Agaricales</taxon>
        <taxon>Agaricineae</taxon>
        <taxon>Psathyrellaceae</taxon>
        <taxon>Ephemerocybe</taxon>
    </lineage>
</organism>
<protein>
    <submittedName>
        <fullName evidence="1">Uncharacterized protein</fullName>
    </submittedName>
</protein>